<evidence type="ECO:0000256" key="5">
    <source>
        <dbReference type="PROSITE-ProRule" id="PRU00282"/>
    </source>
</evidence>
<evidence type="ECO:0000259" key="7">
    <source>
        <dbReference type="SMART" id="SM00128"/>
    </source>
</evidence>
<feature type="repeat" description="Solcar" evidence="5">
    <location>
        <begin position="487"/>
        <end position="573"/>
    </location>
</feature>
<dbReference type="InterPro" id="IPR023395">
    <property type="entry name" value="MCP_dom_sf"/>
</dbReference>
<dbReference type="Gene3D" id="1.50.40.10">
    <property type="entry name" value="Mitochondrial carrier domain"/>
    <property type="match status" value="2"/>
</dbReference>
<dbReference type="GO" id="GO:0004439">
    <property type="term" value="F:phosphatidylinositol-4,5-bisphosphate 5-phosphatase activity"/>
    <property type="evidence" value="ECO:0007669"/>
    <property type="project" value="TreeGrafter"/>
</dbReference>
<feature type="region of interest" description="Disordered" evidence="6">
    <location>
        <begin position="431"/>
        <end position="467"/>
    </location>
</feature>
<proteinExistence type="predicted"/>
<dbReference type="OrthoDB" id="2382881at2759"/>
<feature type="domain" description="Inositol polyphosphate-related phosphatase" evidence="7">
    <location>
        <begin position="11"/>
        <end position="354"/>
    </location>
</feature>
<sequence length="791" mass="86931">MTSTSEASHSRSLIVQIATYNTNLQGSQGTPQDLVDWLAPTLSASHFREPPDIVAVGFQELLPLHLGREFAKLPVTGLSKGVVASRDELLRSQIEKHNSSSGEHVAYTLVAKAVNVGVALLIYARDHGVGQRICDVQTAWTGFGPAWVGNKGAVGIRFRISSEFGAGGGEIMTFVCAHLTAHAHNMKSRLRDWEHMVKTLLFANTSRESTIADSSIYATSHLFVLGDTNSRLDVPMSDNGPLTHDEVVAQISTPEGRERAKNWDQLRREISLGNTFHGLREGEFWEFPPSYKYAIGERLPAWTDRILYTTYLDSPATPEASYIIPMLYTTVPSYTTSDHKPVVALLRVPSAAASSLTPMLHHYGNLPFQPAYYPALIKKYVGKLLGWVLGWFWCALWFIGAGHAGVGLGNFIVGAGAAAWWKSRRARSPDTTDFSFPLAPPSFVSKQSSRPRREADTAPPGPLMLSRGTSSGSSYFIFNNEALKAATQRNKTVVCATSASLLSTLAGYPLDSLKSRLQASRTPISVPRLAQLVWREEGLAGFFRGIWIPLMTISAVRKSSAASFTIYTNSKNYLHDVQGLSRSKWSHVALSGATAGAVSGSLISFCGARKQILFQCIVARLIYGSVRIGQSKDKFGYSMSLSLTIHRRYEGIRDTAGTALYFMEYDAMRLLLGRLPNGHQGSTPTWFPLHHSMIPFFCGSIAGVTSWAIIYPLDVVKTKIQQRALAGIPPRGVFETFKRMLRGSDPNSPKPLLVGLTRLYQGLGVSAFRSILTHGMLWTFFDWVGNFIDDL</sequence>
<dbReference type="Pfam" id="PF00153">
    <property type="entry name" value="Mito_carr"/>
    <property type="match status" value="2"/>
</dbReference>
<evidence type="ECO:0000256" key="3">
    <source>
        <dbReference type="ARBA" id="ARBA00022989"/>
    </source>
</evidence>
<dbReference type="AlphaFoldDB" id="L8X0X3"/>
<dbReference type="Proteomes" id="UP000011668">
    <property type="component" value="Unassembled WGS sequence"/>
</dbReference>
<keyword evidence="4 5" id="KW-0472">Membrane</keyword>
<dbReference type="HOGENOM" id="CLU_019580_0_0_1"/>
<dbReference type="GO" id="GO:0016020">
    <property type="term" value="C:membrane"/>
    <property type="evidence" value="ECO:0007669"/>
    <property type="project" value="UniProtKB-SubCell"/>
</dbReference>
<keyword evidence="2 5" id="KW-0812">Transmembrane</keyword>
<evidence type="ECO:0000313" key="8">
    <source>
        <dbReference type="EMBL" id="ELU43860.1"/>
    </source>
</evidence>
<gene>
    <name evidence="8" type="ORF">AG1IA_02122</name>
</gene>
<dbReference type="SMART" id="SM00128">
    <property type="entry name" value="IPPc"/>
    <property type="match status" value="1"/>
</dbReference>
<evidence type="ECO:0000256" key="2">
    <source>
        <dbReference type="ARBA" id="ARBA00022692"/>
    </source>
</evidence>
<dbReference type="SUPFAM" id="SSF56219">
    <property type="entry name" value="DNase I-like"/>
    <property type="match status" value="1"/>
</dbReference>
<evidence type="ECO:0000313" key="9">
    <source>
        <dbReference type="Proteomes" id="UP000011668"/>
    </source>
</evidence>
<dbReference type="STRING" id="983506.L8X0X3"/>
<evidence type="ECO:0000256" key="4">
    <source>
        <dbReference type="ARBA" id="ARBA00023136"/>
    </source>
</evidence>
<keyword evidence="9" id="KW-1185">Reference proteome</keyword>
<evidence type="ECO:0000256" key="6">
    <source>
        <dbReference type="SAM" id="MobiDB-lite"/>
    </source>
</evidence>
<dbReference type="PANTHER" id="PTHR11200:SF286">
    <property type="entry name" value="5-PHOSPHATASE, PUTATIVE (AFU_ORTHOLOGUE AFUA_5G07600)-RELATED"/>
    <property type="match status" value="1"/>
</dbReference>
<dbReference type="Gene3D" id="3.60.10.10">
    <property type="entry name" value="Endonuclease/exonuclease/phosphatase"/>
    <property type="match status" value="1"/>
</dbReference>
<dbReference type="InterPro" id="IPR018108">
    <property type="entry name" value="MCP_transmembrane"/>
</dbReference>
<organism evidence="8 9">
    <name type="scientific">Thanatephorus cucumeris (strain AG1-IA)</name>
    <name type="common">Rice sheath blight fungus</name>
    <name type="synonym">Rhizoctonia solani</name>
    <dbReference type="NCBI Taxonomy" id="983506"/>
    <lineage>
        <taxon>Eukaryota</taxon>
        <taxon>Fungi</taxon>
        <taxon>Dikarya</taxon>
        <taxon>Basidiomycota</taxon>
        <taxon>Agaricomycotina</taxon>
        <taxon>Agaricomycetes</taxon>
        <taxon>Cantharellales</taxon>
        <taxon>Ceratobasidiaceae</taxon>
        <taxon>Rhizoctonia</taxon>
        <taxon>Rhizoctonia solani AG-1</taxon>
    </lineage>
</organism>
<dbReference type="PROSITE" id="PS50920">
    <property type="entry name" value="SOLCAR"/>
    <property type="match status" value="2"/>
</dbReference>
<keyword evidence="3" id="KW-1133">Transmembrane helix</keyword>
<dbReference type="GO" id="GO:0046856">
    <property type="term" value="P:phosphatidylinositol dephosphorylation"/>
    <property type="evidence" value="ECO:0007669"/>
    <property type="project" value="InterPro"/>
</dbReference>
<dbReference type="EMBL" id="AFRT01000474">
    <property type="protein sequence ID" value="ELU43860.1"/>
    <property type="molecule type" value="Genomic_DNA"/>
</dbReference>
<dbReference type="Pfam" id="PF22669">
    <property type="entry name" value="Exo_endo_phos2"/>
    <property type="match status" value="1"/>
</dbReference>
<reference evidence="8 9" key="1">
    <citation type="journal article" date="2013" name="Nat. Commun.">
        <title>The evolution and pathogenic mechanisms of the rice sheath blight pathogen.</title>
        <authorList>
            <person name="Zheng A."/>
            <person name="Lin R."/>
            <person name="Xu L."/>
            <person name="Qin P."/>
            <person name="Tang C."/>
            <person name="Ai P."/>
            <person name="Zhang D."/>
            <person name="Liu Y."/>
            <person name="Sun Z."/>
            <person name="Feng H."/>
            <person name="Wang Y."/>
            <person name="Chen Y."/>
            <person name="Liang X."/>
            <person name="Fu R."/>
            <person name="Li Q."/>
            <person name="Zhang J."/>
            <person name="Yu X."/>
            <person name="Xie Z."/>
            <person name="Ding L."/>
            <person name="Guan P."/>
            <person name="Tang J."/>
            <person name="Liang Y."/>
            <person name="Wang S."/>
            <person name="Deng Q."/>
            <person name="Li S."/>
            <person name="Zhu J."/>
            <person name="Wang L."/>
            <person name="Liu H."/>
            <person name="Li P."/>
        </authorList>
    </citation>
    <scope>NUCLEOTIDE SEQUENCE [LARGE SCALE GENOMIC DNA]</scope>
    <source>
        <strain evidence="9">AG-1 IA</strain>
    </source>
</reference>
<dbReference type="PANTHER" id="PTHR11200">
    <property type="entry name" value="INOSITOL 5-PHOSPHATASE"/>
    <property type="match status" value="1"/>
</dbReference>
<dbReference type="SUPFAM" id="SSF103506">
    <property type="entry name" value="Mitochondrial carrier"/>
    <property type="match status" value="1"/>
</dbReference>
<protein>
    <submittedName>
        <fullName evidence="8">Skeletal muscle/kidney enriched inositol 5-phosphatase</fullName>
    </submittedName>
</protein>
<comment type="subcellular location">
    <subcellularLocation>
        <location evidence="1">Membrane</location>
        <topology evidence="1">Multi-pass membrane protein</topology>
    </subcellularLocation>
</comment>
<dbReference type="InterPro" id="IPR000300">
    <property type="entry name" value="IPPc"/>
</dbReference>
<evidence type="ECO:0000256" key="1">
    <source>
        <dbReference type="ARBA" id="ARBA00004141"/>
    </source>
</evidence>
<name>L8X0X3_THACA</name>
<feature type="repeat" description="Solcar" evidence="5">
    <location>
        <begin position="690"/>
        <end position="787"/>
    </location>
</feature>
<dbReference type="InterPro" id="IPR036691">
    <property type="entry name" value="Endo/exonu/phosph_ase_sf"/>
</dbReference>
<accession>L8X0X3</accession>
<comment type="caution">
    <text evidence="8">The sequence shown here is derived from an EMBL/GenBank/DDBJ whole genome shotgun (WGS) entry which is preliminary data.</text>
</comment>
<dbReference type="InterPro" id="IPR046985">
    <property type="entry name" value="IP5"/>
</dbReference>